<sequence>MTSFFTPADSATGSALRAVTPTPPAAVPARGRSGGAPAPKAIVIGSGFGGLAAAVRLSCKGYDVEVYEKLDAPGGRAYVWREGGYTWDAGPTIITAPFMLEELWALCGKRLEDDVTLKALDPFYRIRFDDGTHFDYSGDADKMRAEVARICPEDLPGYERFLLEAASCYRQGFEELGPQAFDGIGSLLKAVPALARMRGWRSLHHMVAGHIKHPKLRVVMTIHPLLIGGNPFSVTCIYSLINTLERRYGVHWAMGGTGVLVQGLVKLLADRGAPVHLNAEVQRITVENGQATGIELADGTRRRADIVVSNADTAWTYRNLVEPQHRRHWTNAKIERGDYSMSLFVWYFGTTKQFPDVPHHMMVLGPRYEGLLKDIFKKHKLAPDFSLYLHRPTATDPSMAPAGRDCFYVLAPVPHLDSGTDWPAFAETFRQAVEKRLDETVMPGFGAFVEHSRVTTPQDFHDRLLSFKGAAFGLEPLLLQSAWFRPHNRSEDVKNLFMVGASTHPGAGVPGVLMSAKALETVVPHAHSFN</sequence>
<dbReference type="InterPro" id="IPR014105">
    <property type="entry name" value="Carotenoid/retinoid_OxRdtase"/>
</dbReference>
<comment type="caution">
    <text evidence="12">The sequence shown here is derived from an EMBL/GenBank/DDBJ whole genome shotgun (WGS) entry which is preliminary data.</text>
</comment>
<dbReference type="RefSeq" id="WP_128227722.1">
    <property type="nucleotide sequence ID" value="NZ_SACR01000002.1"/>
</dbReference>
<dbReference type="InterPro" id="IPR002937">
    <property type="entry name" value="Amino_oxidase"/>
</dbReference>
<evidence type="ECO:0000313" key="13">
    <source>
        <dbReference type="Proteomes" id="UP000285575"/>
    </source>
</evidence>
<organism evidence="12 13">
    <name type="scientific">Rubrivivax rivuli</name>
    <dbReference type="NCBI Taxonomy" id="1862385"/>
    <lineage>
        <taxon>Bacteria</taxon>
        <taxon>Pseudomonadati</taxon>
        <taxon>Pseudomonadota</taxon>
        <taxon>Betaproteobacteria</taxon>
        <taxon>Burkholderiales</taxon>
        <taxon>Sphaerotilaceae</taxon>
        <taxon>Rubrivivax</taxon>
    </lineage>
</organism>
<dbReference type="Proteomes" id="UP000285575">
    <property type="component" value="Unassembled WGS sequence"/>
</dbReference>
<dbReference type="PROSITE" id="PS00982">
    <property type="entry name" value="PHYTOENE_DH"/>
    <property type="match status" value="1"/>
</dbReference>
<dbReference type="EMBL" id="SACR01000002">
    <property type="protein sequence ID" value="RVU47258.1"/>
    <property type="molecule type" value="Genomic_DNA"/>
</dbReference>
<dbReference type="Pfam" id="PF01593">
    <property type="entry name" value="Amino_oxidase"/>
    <property type="match status" value="1"/>
</dbReference>
<evidence type="ECO:0000256" key="2">
    <source>
        <dbReference type="ARBA" id="ARBA00004829"/>
    </source>
</evidence>
<reference evidence="12 13" key="1">
    <citation type="submission" date="2019-01" db="EMBL/GenBank/DDBJ databases">
        <authorList>
            <person name="Chen W.-M."/>
        </authorList>
    </citation>
    <scope>NUCLEOTIDE SEQUENCE [LARGE SCALE GENOMIC DNA]</scope>
    <source>
        <strain evidence="12 13">KYPY4</strain>
    </source>
</reference>
<dbReference type="SUPFAM" id="SSF51905">
    <property type="entry name" value="FAD/NAD(P)-binding domain"/>
    <property type="match status" value="1"/>
</dbReference>
<keyword evidence="5 9" id="KW-0125">Carotenoid biosynthesis</keyword>
<name>A0A437RKI1_9BURK</name>
<evidence type="ECO:0000256" key="10">
    <source>
        <dbReference type="SAM" id="MobiDB-lite"/>
    </source>
</evidence>
<evidence type="ECO:0000313" key="12">
    <source>
        <dbReference type="EMBL" id="RVU47258.1"/>
    </source>
</evidence>
<keyword evidence="6" id="KW-0274">FAD</keyword>
<dbReference type="InterPro" id="IPR036188">
    <property type="entry name" value="FAD/NAD-bd_sf"/>
</dbReference>
<dbReference type="InterPro" id="IPR008150">
    <property type="entry name" value="Phytoene_DH_bac_CS"/>
</dbReference>
<dbReference type="NCBIfam" id="TIGR02734">
    <property type="entry name" value="crtI_fam"/>
    <property type="match status" value="1"/>
</dbReference>
<dbReference type="PANTHER" id="PTHR43734:SF3">
    <property type="entry name" value="B-CAROTENE KETOLASE"/>
    <property type="match status" value="1"/>
</dbReference>
<keyword evidence="7 9" id="KW-0560">Oxidoreductase</keyword>
<dbReference type="GO" id="GO:0016627">
    <property type="term" value="F:oxidoreductase activity, acting on the CH-CH group of donors"/>
    <property type="evidence" value="ECO:0007669"/>
    <property type="project" value="UniProtKB-ARBA"/>
</dbReference>
<evidence type="ECO:0000256" key="3">
    <source>
        <dbReference type="ARBA" id="ARBA00006046"/>
    </source>
</evidence>
<dbReference type="OrthoDB" id="9774675at2"/>
<evidence type="ECO:0000259" key="11">
    <source>
        <dbReference type="Pfam" id="PF01593"/>
    </source>
</evidence>
<feature type="region of interest" description="Disordered" evidence="10">
    <location>
        <begin position="1"/>
        <end position="36"/>
    </location>
</feature>
<evidence type="ECO:0000256" key="4">
    <source>
        <dbReference type="ARBA" id="ARBA00022630"/>
    </source>
</evidence>
<keyword evidence="4" id="KW-0285">Flavoprotein</keyword>
<comment type="similarity">
    <text evidence="3 9">Belongs to the carotenoid/retinoid oxidoreductase family.</text>
</comment>
<comment type="pathway">
    <text evidence="2 9">Carotenoid biosynthesis.</text>
</comment>
<protein>
    <recommendedName>
        <fullName evidence="8">Phytoene dehydrogenase</fullName>
    </recommendedName>
</protein>
<dbReference type="Gene3D" id="3.50.50.60">
    <property type="entry name" value="FAD/NAD(P)-binding domain"/>
    <property type="match status" value="2"/>
</dbReference>
<evidence type="ECO:0000256" key="7">
    <source>
        <dbReference type="ARBA" id="ARBA00023002"/>
    </source>
</evidence>
<keyword evidence="13" id="KW-1185">Reference proteome</keyword>
<evidence type="ECO:0000256" key="6">
    <source>
        <dbReference type="ARBA" id="ARBA00022827"/>
    </source>
</evidence>
<evidence type="ECO:0000256" key="1">
    <source>
        <dbReference type="ARBA" id="ARBA00001974"/>
    </source>
</evidence>
<evidence type="ECO:0000256" key="8">
    <source>
        <dbReference type="ARBA" id="ARBA00031986"/>
    </source>
</evidence>
<accession>A0A437RKI1</accession>
<evidence type="ECO:0000256" key="9">
    <source>
        <dbReference type="RuleBase" id="RU362075"/>
    </source>
</evidence>
<dbReference type="FunFam" id="3.50.50.60:FF:000378">
    <property type="entry name" value="Phytoene desaturase"/>
    <property type="match status" value="1"/>
</dbReference>
<evidence type="ECO:0000256" key="5">
    <source>
        <dbReference type="ARBA" id="ARBA00022746"/>
    </source>
</evidence>
<dbReference type="PANTHER" id="PTHR43734">
    <property type="entry name" value="PHYTOENE DESATURASE"/>
    <property type="match status" value="1"/>
</dbReference>
<proteinExistence type="inferred from homology"/>
<gene>
    <name evidence="12" type="primary">crtI</name>
    <name evidence="12" type="ORF">EOE66_05750</name>
</gene>
<dbReference type="GO" id="GO:0016117">
    <property type="term" value="P:carotenoid biosynthetic process"/>
    <property type="evidence" value="ECO:0007669"/>
    <property type="project" value="UniProtKB-KW"/>
</dbReference>
<comment type="cofactor">
    <cofactor evidence="1">
        <name>FAD</name>
        <dbReference type="ChEBI" id="CHEBI:57692"/>
    </cofactor>
</comment>
<feature type="domain" description="Amine oxidase" evidence="11">
    <location>
        <begin position="49"/>
        <end position="517"/>
    </location>
</feature>
<dbReference type="AlphaFoldDB" id="A0A437RKI1"/>
<feature type="compositionally biased region" description="Polar residues" evidence="10">
    <location>
        <begin position="1"/>
        <end position="13"/>
    </location>
</feature>